<evidence type="ECO:0000256" key="1">
    <source>
        <dbReference type="SAM" id="MobiDB-lite"/>
    </source>
</evidence>
<evidence type="ECO:0000313" key="2">
    <source>
        <dbReference type="EMBL" id="TQN65929.1"/>
    </source>
</evidence>
<proteinExistence type="predicted"/>
<dbReference type="AlphaFoldDB" id="A0A5Q4BH83"/>
<comment type="caution">
    <text evidence="2">The sequence shown here is derived from an EMBL/GenBank/DDBJ whole genome shotgun (WGS) entry which is preliminary data.</text>
</comment>
<sequence>LLRLVFPAASPVDRTLSVLGGHYTISFSSSGLWLRCIPILQRALRWTVPTLCIAADVQSSSRTFCNFAYILSRTIAANALATPAWACRLAPARYHGSSLRVFAASEAWIMTSGRNTAGTSTADRPNADAARSCAKTASTNIPRIAIWETSIPPPRVCQSGRLPSSLQRQMQGTEARTTEEGEMRPEMTQNHRNTPTDLVEDTRTSRSLVLVGDSPYFRPGGPTMNVSWMIFGSRTLGAAMWFFATEASLRDMTERLSKATRLR</sequence>
<organism evidence="2 3">
    <name type="scientific">Colletotrichum shisoi</name>
    <dbReference type="NCBI Taxonomy" id="2078593"/>
    <lineage>
        <taxon>Eukaryota</taxon>
        <taxon>Fungi</taxon>
        <taxon>Dikarya</taxon>
        <taxon>Ascomycota</taxon>
        <taxon>Pezizomycotina</taxon>
        <taxon>Sordariomycetes</taxon>
        <taxon>Hypocreomycetidae</taxon>
        <taxon>Glomerellales</taxon>
        <taxon>Glomerellaceae</taxon>
        <taxon>Colletotrichum</taxon>
        <taxon>Colletotrichum destructivum species complex</taxon>
    </lineage>
</organism>
<evidence type="ECO:0000313" key="3">
    <source>
        <dbReference type="Proteomes" id="UP000326340"/>
    </source>
</evidence>
<protein>
    <submittedName>
        <fullName evidence="2">Uncharacterized protein</fullName>
    </submittedName>
</protein>
<accession>A0A5Q4BH83</accession>
<gene>
    <name evidence="2" type="ORF">CSHISOI_09679</name>
</gene>
<feature type="compositionally biased region" description="Polar residues" evidence="1">
    <location>
        <begin position="161"/>
        <end position="175"/>
    </location>
</feature>
<feature type="compositionally biased region" description="Basic and acidic residues" evidence="1">
    <location>
        <begin position="176"/>
        <end position="185"/>
    </location>
</feature>
<name>A0A5Q4BH83_9PEZI</name>
<feature type="non-terminal residue" evidence="2">
    <location>
        <position position="1"/>
    </location>
</feature>
<feature type="compositionally biased region" description="Polar residues" evidence="1">
    <location>
        <begin position="187"/>
        <end position="196"/>
    </location>
</feature>
<feature type="region of interest" description="Disordered" evidence="1">
    <location>
        <begin position="160"/>
        <end position="201"/>
    </location>
</feature>
<reference evidence="2 3" key="1">
    <citation type="journal article" date="2019" name="Sci. Rep.">
        <title>Colletotrichum shisoi sp. nov., an anthracnose pathogen of Perilla frutescens in Japan: molecular phylogenetic, morphological and genomic evidence.</title>
        <authorList>
            <person name="Gan P."/>
            <person name="Tsushima A."/>
            <person name="Hiroyama R."/>
            <person name="Narusaka M."/>
            <person name="Takano Y."/>
            <person name="Narusaka Y."/>
            <person name="Kawaradani M."/>
            <person name="Damm U."/>
            <person name="Shirasu K."/>
        </authorList>
    </citation>
    <scope>NUCLEOTIDE SEQUENCE [LARGE SCALE GENOMIC DNA]</scope>
    <source>
        <strain evidence="2 3">PG-2018a</strain>
    </source>
</reference>
<dbReference type="Proteomes" id="UP000326340">
    <property type="component" value="Unassembled WGS sequence"/>
</dbReference>
<keyword evidence="3" id="KW-1185">Reference proteome</keyword>
<dbReference type="EMBL" id="PUHP01001394">
    <property type="protein sequence ID" value="TQN65929.1"/>
    <property type="molecule type" value="Genomic_DNA"/>
</dbReference>